<evidence type="ECO:0000256" key="3">
    <source>
        <dbReference type="ARBA" id="ARBA00023163"/>
    </source>
</evidence>
<dbReference type="PROSITE" id="PS50932">
    <property type="entry name" value="HTH_LACI_2"/>
    <property type="match status" value="1"/>
</dbReference>
<evidence type="ECO:0000256" key="2">
    <source>
        <dbReference type="ARBA" id="ARBA00023125"/>
    </source>
</evidence>
<proteinExistence type="predicted"/>
<evidence type="ECO:0000313" key="6">
    <source>
        <dbReference type="Proteomes" id="UP001589610"/>
    </source>
</evidence>
<dbReference type="InterPro" id="IPR000843">
    <property type="entry name" value="HTH_LacI"/>
</dbReference>
<dbReference type="Proteomes" id="UP001589610">
    <property type="component" value="Unassembled WGS sequence"/>
</dbReference>
<keyword evidence="1" id="KW-0805">Transcription regulation</keyword>
<keyword evidence="3" id="KW-0804">Transcription</keyword>
<gene>
    <name evidence="5" type="ORF">ACFFRH_36180</name>
</gene>
<dbReference type="PANTHER" id="PTHR30146:SF109">
    <property type="entry name" value="HTH-TYPE TRANSCRIPTIONAL REGULATOR GALS"/>
    <property type="match status" value="1"/>
</dbReference>
<evidence type="ECO:0000256" key="1">
    <source>
        <dbReference type="ARBA" id="ARBA00023015"/>
    </source>
</evidence>
<protein>
    <submittedName>
        <fullName evidence="5">LacI family DNA-binding transcriptional regulator</fullName>
    </submittedName>
</protein>
<feature type="domain" description="HTH lacI-type" evidence="4">
    <location>
        <begin position="13"/>
        <end position="67"/>
    </location>
</feature>
<dbReference type="SMART" id="SM00354">
    <property type="entry name" value="HTH_LACI"/>
    <property type="match status" value="1"/>
</dbReference>
<dbReference type="GO" id="GO:0003677">
    <property type="term" value="F:DNA binding"/>
    <property type="evidence" value="ECO:0007669"/>
    <property type="project" value="UniProtKB-KW"/>
</dbReference>
<keyword evidence="2 5" id="KW-0238">DNA-binding</keyword>
<dbReference type="CDD" id="cd01392">
    <property type="entry name" value="HTH_LacI"/>
    <property type="match status" value="1"/>
</dbReference>
<dbReference type="Pfam" id="PF00356">
    <property type="entry name" value="LacI"/>
    <property type="match status" value="1"/>
</dbReference>
<dbReference type="SUPFAM" id="SSF47413">
    <property type="entry name" value="lambda repressor-like DNA-binding domains"/>
    <property type="match status" value="1"/>
</dbReference>
<dbReference type="Gene3D" id="3.40.50.2300">
    <property type="match status" value="2"/>
</dbReference>
<dbReference type="EMBL" id="JBHMBS010000028">
    <property type="protein sequence ID" value="MFB9680944.1"/>
    <property type="molecule type" value="Genomic_DNA"/>
</dbReference>
<reference evidence="5 6" key="1">
    <citation type="submission" date="2024-09" db="EMBL/GenBank/DDBJ databases">
        <authorList>
            <person name="Sun Q."/>
            <person name="Mori K."/>
        </authorList>
    </citation>
    <scope>NUCLEOTIDE SEQUENCE [LARGE SCALE GENOMIC DNA]</scope>
    <source>
        <strain evidence="5 6">JCM 3028</strain>
    </source>
</reference>
<evidence type="ECO:0000313" key="5">
    <source>
        <dbReference type="EMBL" id="MFB9680944.1"/>
    </source>
</evidence>
<sequence>MAADHGRARIRSAVLRDVAAMAGVSAMTVSRTLNAPERVRPDTRARVLAAVKSLGYRPNQAARRLATGRSGVLGVVGFDITLHGPSATLYAIERAARRHDYAISIACLDSADLGSVGEGVRGLRSQEVDGVVVVVPHEAAAGVVRDLHPGLALVAVDAGTGMPVPVVMTDQAGGAATATGHLLDLGHETVWHISGPAGWTATRERVRGWRSTLEAAGRPVPEVLSGDWSPQSGHRLGRRLARCPGVTAIFVANDQMALGVLRALREAGRRVPEDVSVAGFDDIPETAYLRPSLTTVRQDFRALGDHAFRLLLRRMEGDTGRTVKVIGTELVVRESTGRAPRAF</sequence>
<name>A0ABV5TP99_9ACTN</name>
<dbReference type="Gene3D" id="1.10.260.40">
    <property type="entry name" value="lambda repressor-like DNA-binding domains"/>
    <property type="match status" value="1"/>
</dbReference>
<comment type="caution">
    <text evidence="5">The sequence shown here is derived from an EMBL/GenBank/DDBJ whole genome shotgun (WGS) entry which is preliminary data.</text>
</comment>
<dbReference type="Pfam" id="PF13377">
    <property type="entry name" value="Peripla_BP_3"/>
    <property type="match status" value="1"/>
</dbReference>
<organism evidence="5 6">
    <name type="scientific">Streptosporangium vulgare</name>
    <dbReference type="NCBI Taxonomy" id="46190"/>
    <lineage>
        <taxon>Bacteria</taxon>
        <taxon>Bacillati</taxon>
        <taxon>Actinomycetota</taxon>
        <taxon>Actinomycetes</taxon>
        <taxon>Streptosporangiales</taxon>
        <taxon>Streptosporangiaceae</taxon>
        <taxon>Streptosporangium</taxon>
    </lineage>
</organism>
<dbReference type="RefSeq" id="WP_386161991.1">
    <property type="nucleotide sequence ID" value="NZ_JBHMBS010000028.1"/>
</dbReference>
<dbReference type="InterPro" id="IPR028082">
    <property type="entry name" value="Peripla_BP_I"/>
</dbReference>
<keyword evidence="6" id="KW-1185">Reference proteome</keyword>
<evidence type="ECO:0000259" key="4">
    <source>
        <dbReference type="PROSITE" id="PS50932"/>
    </source>
</evidence>
<dbReference type="InterPro" id="IPR046335">
    <property type="entry name" value="LacI/GalR-like_sensor"/>
</dbReference>
<dbReference type="SUPFAM" id="SSF53822">
    <property type="entry name" value="Periplasmic binding protein-like I"/>
    <property type="match status" value="1"/>
</dbReference>
<dbReference type="PANTHER" id="PTHR30146">
    <property type="entry name" value="LACI-RELATED TRANSCRIPTIONAL REPRESSOR"/>
    <property type="match status" value="1"/>
</dbReference>
<dbReference type="InterPro" id="IPR010982">
    <property type="entry name" value="Lambda_DNA-bd_dom_sf"/>
</dbReference>
<dbReference type="CDD" id="cd01574">
    <property type="entry name" value="PBP1_LacI"/>
    <property type="match status" value="1"/>
</dbReference>
<accession>A0ABV5TP99</accession>